<accession>A0AAD9JAF5</accession>
<reference evidence="2" key="1">
    <citation type="journal article" date="2023" name="Mol. Biol. Evol.">
        <title>Third-Generation Sequencing Reveals the Adaptive Role of the Epigenome in Three Deep-Sea Polychaetes.</title>
        <authorList>
            <person name="Perez M."/>
            <person name="Aroh O."/>
            <person name="Sun Y."/>
            <person name="Lan Y."/>
            <person name="Juniper S.K."/>
            <person name="Young C.R."/>
            <person name="Angers B."/>
            <person name="Qian P.Y."/>
        </authorList>
    </citation>
    <scope>NUCLEOTIDE SEQUENCE</scope>
    <source>
        <strain evidence="2">P08H-3</strain>
    </source>
</reference>
<keyword evidence="3" id="KW-1185">Reference proteome</keyword>
<comment type="caution">
    <text evidence="2">The sequence shown here is derived from an EMBL/GenBank/DDBJ whole genome shotgun (WGS) entry which is preliminary data.</text>
</comment>
<dbReference type="AlphaFoldDB" id="A0AAD9JAF5"/>
<sequence>AQAKCKVAELTSDIETVPEDNDIDGQRPTKRVRRSPQRYDELDFQQDDDADCSAYDDDENQQGQVVNRMLALPPPMPKIST</sequence>
<name>A0AAD9JAF5_9ANNE</name>
<protein>
    <submittedName>
        <fullName evidence="2">Uncharacterized protein</fullName>
    </submittedName>
</protein>
<proteinExistence type="predicted"/>
<gene>
    <name evidence="2" type="ORF">LSH36_488g06001</name>
</gene>
<feature type="region of interest" description="Disordered" evidence="1">
    <location>
        <begin position="15"/>
        <end position="59"/>
    </location>
</feature>
<feature type="non-terminal residue" evidence="2">
    <location>
        <position position="1"/>
    </location>
</feature>
<feature type="compositionally biased region" description="Acidic residues" evidence="1">
    <location>
        <begin position="42"/>
        <end position="59"/>
    </location>
</feature>
<organism evidence="2 3">
    <name type="scientific">Paralvinella palmiformis</name>
    <dbReference type="NCBI Taxonomy" id="53620"/>
    <lineage>
        <taxon>Eukaryota</taxon>
        <taxon>Metazoa</taxon>
        <taxon>Spiralia</taxon>
        <taxon>Lophotrochozoa</taxon>
        <taxon>Annelida</taxon>
        <taxon>Polychaeta</taxon>
        <taxon>Sedentaria</taxon>
        <taxon>Canalipalpata</taxon>
        <taxon>Terebellida</taxon>
        <taxon>Terebelliformia</taxon>
        <taxon>Alvinellidae</taxon>
        <taxon>Paralvinella</taxon>
    </lineage>
</organism>
<dbReference type="Proteomes" id="UP001208570">
    <property type="component" value="Unassembled WGS sequence"/>
</dbReference>
<evidence type="ECO:0000313" key="2">
    <source>
        <dbReference type="EMBL" id="KAK2148655.1"/>
    </source>
</evidence>
<dbReference type="EMBL" id="JAODUP010000488">
    <property type="protein sequence ID" value="KAK2148655.1"/>
    <property type="molecule type" value="Genomic_DNA"/>
</dbReference>
<evidence type="ECO:0000256" key="1">
    <source>
        <dbReference type="SAM" id="MobiDB-lite"/>
    </source>
</evidence>
<evidence type="ECO:0000313" key="3">
    <source>
        <dbReference type="Proteomes" id="UP001208570"/>
    </source>
</evidence>